<evidence type="ECO:0000313" key="3">
    <source>
        <dbReference type="WBParaSite" id="Hba_02384"/>
    </source>
</evidence>
<feature type="domain" description="FRG" evidence="1">
    <location>
        <begin position="125"/>
        <end position="238"/>
    </location>
</feature>
<accession>A0A1I7WCE6</accession>
<evidence type="ECO:0000313" key="2">
    <source>
        <dbReference type="Proteomes" id="UP000095283"/>
    </source>
</evidence>
<dbReference type="Proteomes" id="UP000095283">
    <property type="component" value="Unplaced"/>
</dbReference>
<sequence length="565" mass="63302">MDPLITPDGRYLIVRGRLWRTTNPGLSEPQRERLVHELMNARRAVKSAKANQDGEALAAARRAVDSAKTGLGERGPVWWTDGERDWNRHLVKNSPYAGWVAFSKHSSPRIEGMTVEALEAAIAEAGPDAMYRGQCKHWPPTGGSTSLVTSFSRSPCVPDLMIRWSHYAKRMLRRHVQGWEDRKDLATDQAILQHYGWRSFFLDATGDARVAAWFASHEFVSRPHGEMVEDCHEDPVVLISDLAEFIPAEGDGHVYLISKKACRSAGIGYVHLSEIATKEGRPRYVCQDAYMVGHLEPSGLPEAVLLAHLVVPVAVLLSYANGLSTEDLFPEPEVDPVFSDLLEMPWVRVGPEDDSIPFFKRSLPLPEYKLHVRKHMPPTAAMYRPFWLGDLRDPADPERLTHFLCSAGVYYGTSSKPSSLPRLTRILEACDGLVVEVDGLVYFGGRGRYVKGVIVQKRPDNLIAVSEIGVEHPGLQIRDIGVFQGWHFRVQADGIWLREVHEDDCDCGSDEHDEQLKLLGRVEECLADGSIEHQSPGFYVERGVRRDSDPSLMREVHASRAEVDP</sequence>
<dbReference type="WBParaSite" id="Hba_02384">
    <property type="protein sequence ID" value="Hba_02384"/>
    <property type="gene ID" value="Hba_02384"/>
</dbReference>
<keyword evidence="2" id="KW-1185">Reference proteome</keyword>
<dbReference type="SMART" id="SM00901">
    <property type="entry name" value="FRG"/>
    <property type="match status" value="1"/>
</dbReference>
<evidence type="ECO:0000259" key="1">
    <source>
        <dbReference type="SMART" id="SM00901"/>
    </source>
</evidence>
<name>A0A1I7WCE6_HETBA</name>
<protein>
    <submittedName>
        <fullName evidence="3">FRG domain-containing protein</fullName>
    </submittedName>
</protein>
<reference evidence="3" key="1">
    <citation type="submission" date="2016-11" db="UniProtKB">
        <authorList>
            <consortium name="WormBaseParasite"/>
        </authorList>
    </citation>
    <scope>IDENTIFICATION</scope>
</reference>
<organism evidence="2 3">
    <name type="scientific">Heterorhabditis bacteriophora</name>
    <name type="common">Entomopathogenic nematode worm</name>
    <dbReference type="NCBI Taxonomy" id="37862"/>
    <lineage>
        <taxon>Eukaryota</taxon>
        <taxon>Metazoa</taxon>
        <taxon>Ecdysozoa</taxon>
        <taxon>Nematoda</taxon>
        <taxon>Chromadorea</taxon>
        <taxon>Rhabditida</taxon>
        <taxon>Rhabditina</taxon>
        <taxon>Rhabditomorpha</taxon>
        <taxon>Strongyloidea</taxon>
        <taxon>Heterorhabditidae</taxon>
        <taxon>Heterorhabditis</taxon>
    </lineage>
</organism>
<proteinExistence type="predicted"/>
<dbReference type="AlphaFoldDB" id="A0A1I7WCE6"/>
<dbReference type="InterPro" id="IPR014966">
    <property type="entry name" value="FRG-dom"/>
</dbReference>